<feature type="region of interest" description="Disordered" evidence="1">
    <location>
        <begin position="30"/>
        <end position="59"/>
    </location>
</feature>
<comment type="caution">
    <text evidence="2">The sequence shown here is derived from an EMBL/GenBank/DDBJ whole genome shotgun (WGS) entry which is preliminary data.</text>
</comment>
<name>A0ABN0FCI8_9BURK</name>
<sequence>MSSPWLPPYMGSWEQLMAALLHNPFLGSEARGIPPSTHPQSSMSGPAMTGSGPGLEPNPSPWRSAALSVIAIISLREVAARMAEGSGKTELAKGVDVAISRFIDDCGTRHPGWPWPGPPPWAYPIASELAVAANSLTEGNVRNEVLEVAGKIIERASGPIVKRQVQLPSPEEIDALTAFPSGDHECETLCQELLDTAEELQGATGLWRLRLVARLRALNSRRRELHCKICLPQ</sequence>
<gene>
    <name evidence="2" type="ORF">WQE_34791</name>
</gene>
<reference evidence="2 3" key="1">
    <citation type="journal article" date="2012" name="J. Bacteriol.">
        <title>Draft Genome Sequence of the Soil Bacterium Burkholderia terrae Strain BS001, Which Interacts with Fungal Surface Structures.</title>
        <authorList>
            <person name="Nazir R."/>
            <person name="Hansen M.A."/>
            <person name="Sorensen S."/>
            <person name="van Elsas J.D."/>
        </authorList>
    </citation>
    <scope>NUCLEOTIDE SEQUENCE [LARGE SCALE GENOMIC DNA]</scope>
    <source>
        <strain evidence="2 3">BS001</strain>
    </source>
</reference>
<dbReference type="Proteomes" id="UP000004980">
    <property type="component" value="Unassembled WGS sequence"/>
</dbReference>
<evidence type="ECO:0000256" key="1">
    <source>
        <dbReference type="SAM" id="MobiDB-lite"/>
    </source>
</evidence>
<dbReference type="EMBL" id="AKAU01000197">
    <property type="protein sequence ID" value="EIM96300.1"/>
    <property type="molecule type" value="Genomic_DNA"/>
</dbReference>
<organism evidence="2 3">
    <name type="scientific">Paraburkholderia hospita</name>
    <dbReference type="NCBI Taxonomy" id="169430"/>
    <lineage>
        <taxon>Bacteria</taxon>
        <taxon>Pseudomonadati</taxon>
        <taxon>Pseudomonadota</taxon>
        <taxon>Betaproteobacteria</taxon>
        <taxon>Burkholderiales</taxon>
        <taxon>Burkholderiaceae</taxon>
        <taxon>Paraburkholderia</taxon>
    </lineage>
</organism>
<accession>A0ABN0FCI8</accession>
<protein>
    <submittedName>
        <fullName evidence="2">Uncharacterized protein</fullName>
    </submittedName>
</protein>
<proteinExistence type="predicted"/>
<evidence type="ECO:0000313" key="3">
    <source>
        <dbReference type="Proteomes" id="UP000004980"/>
    </source>
</evidence>
<evidence type="ECO:0000313" key="2">
    <source>
        <dbReference type="EMBL" id="EIM96300.1"/>
    </source>
</evidence>
<keyword evidence="3" id="KW-1185">Reference proteome</keyword>